<dbReference type="Gramene" id="KCW80745">
    <property type="protein sequence ID" value="KCW80745"/>
    <property type="gene ID" value="EUGRSUZ_C02138"/>
</dbReference>
<name>A0A059CS15_EUCGR</name>
<dbReference type="Pfam" id="PF03080">
    <property type="entry name" value="Neprosin"/>
    <property type="match status" value="1"/>
</dbReference>
<accession>A0A059CS15</accession>
<dbReference type="InParanoid" id="A0A059CS15"/>
<dbReference type="AlphaFoldDB" id="A0A059CS15"/>
<dbReference type="InterPro" id="IPR004314">
    <property type="entry name" value="Neprosin"/>
</dbReference>
<evidence type="ECO:0000259" key="1">
    <source>
        <dbReference type="PROSITE" id="PS52045"/>
    </source>
</evidence>
<organism evidence="2">
    <name type="scientific">Eucalyptus grandis</name>
    <name type="common">Flooded gum</name>
    <dbReference type="NCBI Taxonomy" id="71139"/>
    <lineage>
        <taxon>Eukaryota</taxon>
        <taxon>Viridiplantae</taxon>
        <taxon>Streptophyta</taxon>
        <taxon>Embryophyta</taxon>
        <taxon>Tracheophyta</taxon>
        <taxon>Spermatophyta</taxon>
        <taxon>Magnoliopsida</taxon>
        <taxon>eudicotyledons</taxon>
        <taxon>Gunneridae</taxon>
        <taxon>Pentapetalae</taxon>
        <taxon>rosids</taxon>
        <taxon>malvids</taxon>
        <taxon>Myrtales</taxon>
        <taxon>Myrtaceae</taxon>
        <taxon>Myrtoideae</taxon>
        <taxon>Eucalypteae</taxon>
        <taxon>Eucalyptus</taxon>
    </lineage>
</organism>
<dbReference type="InterPro" id="IPR053168">
    <property type="entry name" value="Glutamic_endopeptidase"/>
</dbReference>
<reference evidence="2" key="1">
    <citation type="submission" date="2013-07" db="EMBL/GenBank/DDBJ databases">
        <title>The genome of Eucalyptus grandis.</title>
        <authorList>
            <person name="Schmutz J."/>
            <person name="Hayes R."/>
            <person name="Myburg A."/>
            <person name="Tuskan G."/>
            <person name="Grattapaglia D."/>
            <person name="Rokhsar D.S."/>
        </authorList>
    </citation>
    <scope>NUCLEOTIDE SEQUENCE</scope>
    <source>
        <tissue evidence="2">Leaf extractions</tissue>
    </source>
</reference>
<feature type="domain" description="Neprosin PEP catalytic" evidence="1">
    <location>
        <begin position="1"/>
        <end position="197"/>
    </location>
</feature>
<dbReference type="EMBL" id="KK198755">
    <property type="protein sequence ID" value="KCW80745.1"/>
    <property type="molecule type" value="Genomic_DNA"/>
</dbReference>
<dbReference type="eggNOG" id="KOG0017">
    <property type="taxonomic scope" value="Eukaryota"/>
</dbReference>
<evidence type="ECO:0000313" key="2">
    <source>
        <dbReference type="EMBL" id="KCW80745.1"/>
    </source>
</evidence>
<dbReference type="PANTHER" id="PTHR31589:SF232">
    <property type="entry name" value="NEPROSIN DOMAIN-CONTAINING PROTEIN"/>
    <property type="match status" value="1"/>
</dbReference>
<protein>
    <recommendedName>
        <fullName evidence="1">Neprosin PEP catalytic domain-containing protein</fullName>
    </recommendedName>
</protein>
<sequence>MYIVFIFIFDLLCCFPMEREQSSPCLGDGFRNGCFNILCPGFVQIHRTLTPNSPITPTSTYGGQQYEIRVHVEQDPGTGNWWLVVNGDIAVGYWPKELFVNLGDGGKRVSWGGEGFSGKTKICPPLGSGHTPDGKYDHAAFFRQIYYMTGSNRNQTPLAVFEWVDKSKVYGLKNDMYIPKEGFGYSFTYGGPGGTCD</sequence>
<dbReference type="STRING" id="71139.A0A059CS15"/>
<gene>
    <name evidence="2" type="ORF">EUGRSUZ_C02138</name>
</gene>
<dbReference type="OMA" id="FPMEREQ"/>
<dbReference type="PANTHER" id="PTHR31589">
    <property type="entry name" value="PROTEIN, PUTATIVE (DUF239)-RELATED-RELATED"/>
    <property type="match status" value="1"/>
</dbReference>
<dbReference type="PROSITE" id="PS52045">
    <property type="entry name" value="NEPROSIN_PEP_CD"/>
    <property type="match status" value="1"/>
</dbReference>
<proteinExistence type="predicted"/>